<feature type="non-terminal residue" evidence="2">
    <location>
        <position position="65"/>
    </location>
</feature>
<protein>
    <submittedName>
        <fullName evidence="2">Uncharacterized protein</fullName>
    </submittedName>
</protein>
<feature type="compositionally biased region" description="Low complexity" evidence="1">
    <location>
        <begin position="24"/>
        <end position="35"/>
    </location>
</feature>
<accession>A0A6J4UWE3</accession>
<evidence type="ECO:0000256" key="1">
    <source>
        <dbReference type="SAM" id="MobiDB-lite"/>
    </source>
</evidence>
<dbReference type="AlphaFoldDB" id="A0A6J4UWE3"/>
<organism evidence="2">
    <name type="scientific">uncultured Thermomicrobiales bacterium</name>
    <dbReference type="NCBI Taxonomy" id="1645740"/>
    <lineage>
        <taxon>Bacteria</taxon>
        <taxon>Pseudomonadati</taxon>
        <taxon>Thermomicrobiota</taxon>
        <taxon>Thermomicrobia</taxon>
        <taxon>Thermomicrobiales</taxon>
        <taxon>environmental samples</taxon>
    </lineage>
</organism>
<dbReference type="EMBL" id="CADCWE010000229">
    <property type="protein sequence ID" value="CAA9558605.1"/>
    <property type="molecule type" value="Genomic_DNA"/>
</dbReference>
<proteinExistence type="predicted"/>
<gene>
    <name evidence="2" type="ORF">AVDCRST_MAG73-3500</name>
</gene>
<feature type="non-terminal residue" evidence="2">
    <location>
        <position position="1"/>
    </location>
</feature>
<evidence type="ECO:0000313" key="2">
    <source>
        <dbReference type="EMBL" id="CAA9558605.1"/>
    </source>
</evidence>
<name>A0A6J4UWE3_9BACT</name>
<reference evidence="2" key="1">
    <citation type="submission" date="2020-02" db="EMBL/GenBank/DDBJ databases">
        <authorList>
            <person name="Meier V. D."/>
        </authorList>
    </citation>
    <scope>NUCLEOTIDE SEQUENCE</scope>
    <source>
        <strain evidence="2">AVDCRST_MAG73</strain>
    </source>
</reference>
<sequence length="65" mass="6805">PARSARPGIRAGRGRRPLPGGGAAARPARGLGQRPTDAARLRPPRQEPRRRPRPGGGDARAGARL</sequence>
<feature type="compositionally biased region" description="Basic and acidic residues" evidence="1">
    <location>
        <begin position="37"/>
        <end position="49"/>
    </location>
</feature>
<feature type="compositionally biased region" description="Low complexity" evidence="1">
    <location>
        <begin position="1"/>
        <end position="10"/>
    </location>
</feature>
<feature type="region of interest" description="Disordered" evidence="1">
    <location>
        <begin position="1"/>
        <end position="65"/>
    </location>
</feature>